<feature type="compositionally biased region" description="Acidic residues" evidence="1">
    <location>
        <begin position="199"/>
        <end position="232"/>
    </location>
</feature>
<accession>A0AAV3RVX1</accession>
<evidence type="ECO:0000259" key="3">
    <source>
        <dbReference type="Pfam" id="PF26130"/>
    </source>
</evidence>
<evidence type="ECO:0000256" key="1">
    <source>
        <dbReference type="SAM" id="MobiDB-lite"/>
    </source>
</evidence>
<dbReference type="PANTHER" id="PTHR31973:SF191">
    <property type="entry name" value="OS05G0489400 PROTEIN"/>
    <property type="match status" value="1"/>
</dbReference>
<comment type="caution">
    <text evidence="4">The sequence shown here is derived from an EMBL/GenBank/DDBJ whole genome shotgun (WGS) entry which is preliminary data.</text>
</comment>
<evidence type="ECO:0000259" key="2">
    <source>
        <dbReference type="Pfam" id="PF10551"/>
    </source>
</evidence>
<protein>
    <recommendedName>
        <fullName evidence="6">MULE transposase domain-containing protein</fullName>
    </recommendedName>
</protein>
<dbReference type="AlphaFoldDB" id="A0AAV3RVX1"/>
<feature type="domain" description="MULE transposase" evidence="2">
    <location>
        <begin position="546"/>
        <end position="641"/>
    </location>
</feature>
<evidence type="ECO:0008006" key="6">
    <source>
        <dbReference type="Google" id="ProtNLM"/>
    </source>
</evidence>
<dbReference type="InterPro" id="IPR018289">
    <property type="entry name" value="MULE_transposase_dom"/>
</dbReference>
<gene>
    <name evidence="4" type="ORF">LIER_31760</name>
</gene>
<name>A0AAV3RVX1_LITER</name>
<dbReference type="Pfam" id="PF26130">
    <property type="entry name" value="PB1-like"/>
    <property type="match status" value="1"/>
</dbReference>
<organism evidence="4 5">
    <name type="scientific">Lithospermum erythrorhizon</name>
    <name type="common">Purple gromwell</name>
    <name type="synonym">Lithospermum officinale var. erythrorhizon</name>
    <dbReference type="NCBI Taxonomy" id="34254"/>
    <lineage>
        <taxon>Eukaryota</taxon>
        <taxon>Viridiplantae</taxon>
        <taxon>Streptophyta</taxon>
        <taxon>Embryophyta</taxon>
        <taxon>Tracheophyta</taxon>
        <taxon>Spermatophyta</taxon>
        <taxon>Magnoliopsida</taxon>
        <taxon>eudicotyledons</taxon>
        <taxon>Gunneridae</taxon>
        <taxon>Pentapetalae</taxon>
        <taxon>asterids</taxon>
        <taxon>lamiids</taxon>
        <taxon>Boraginales</taxon>
        <taxon>Boraginaceae</taxon>
        <taxon>Boraginoideae</taxon>
        <taxon>Lithospermeae</taxon>
        <taxon>Lithospermum</taxon>
    </lineage>
</organism>
<dbReference type="EMBL" id="BAABME010011923">
    <property type="protein sequence ID" value="GAA0184472.1"/>
    <property type="molecule type" value="Genomic_DNA"/>
</dbReference>
<dbReference type="InterPro" id="IPR058594">
    <property type="entry name" value="PB1-like_dom_pln"/>
</dbReference>
<proteinExistence type="predicted"/>
<keyword evidence="5" id="KW-1185">Reference proteome</keyword>
<evidence type="ECO:0000313" key="4">
    <source>
        <dbReference type="EMBL" id="GAA0184472.1"/>
    </source>
</evidence>
<dbReference type="Proteomes" id="UP001454036">
    <property type="component" value="Unassembled WGS sequence"/>
</dbReference>
<feature type="region of interest" description="Disordered" evidence="1">
    <location>
        <begin position="199"/>
        <end position="240"/>
    </location>
</feature>
<feature type="domain" description="PB1-like" evidence="3">
    <location>
        <begin position="27"/>
        <end position="123"/>
    </location>
</feature>
<dbReference type="PANTHER" id="PTHR31973">
    <property type="entry name" value="POLYPROTEIN, PUTATIVE-RELATED"/>
    <property type="match status" value="1"/>
</dbReference>
<reference evidence="4 5" key="1">
    <citation type="submission" date="2024-01" db="EMBL/GenBank/DDBJ databases">
        <title>The complete chloroplast genome sequence of Lithospermum erythrorhizon: insights into the phylogenetic relationship among Boraginaceae species and the maternal lineages of purple gromwells.</title>
        <authorList>
            <person name="Okada T."/>
            <person name="Watanabe K."/>
        </authorList>
    </citation>
    <scope>NUCLEOTIDE SEQUENCE [LARGE SCALE GENOMIC DNA]</scope>
</reference>
<dbReference type="Pfam" id="PF10551">
    <property type="entry name" value="MULE"/>
    <property type="match status" value="1"/>
</dbReference>
<sequence>MTGQVHERDSPFDEQTFRIAYEERKNYFSARIHYGGKLLANLIFYYDAGEVELFDYCDADIFEIGSVNEWAFRVGLRFGDFAACVYKHPEIESLDGLFPLKSAKNVMQFVRLTESHKFIDVYFLKADNTDMLLDMEDENGNIKLSDWSIEFLKAKADERAKVSAERGSVGVVEFNLDEENSNSSRDCDTSDVEEVEAMDMPTEENYENQEEHEGSDEDSEYDVESEGDDEESHSDSEYSVEDVMYGKEQDNFDDEKLDVVPESTELPEDVAIADLLLQQSLGIKNRKGKGKQPVFRTFDAKDVDNSSQAKSGVSRKKKKYKGPYARHGVQFRERRLAGNVPNASDDSNDALDENVDALDFDSGNTTSHSDKDVTYKFTDDMRRKNRYVHFNEKTIKNPKDKKLNDKDLVIKTISKNHTNCVASKRRRLIKSSWLAKVLIDWFRLLPDMSFKVLKVVVDKKFGLMIADHQARRVRENALKTIEGDHNEQYNMIFDYIEELKKPHHGLTVFAECDVSLEDGNAGVFKGIYVCLRPLIDGFKVGGRKLIGLDGCHTKGVHKIQILSAVALDPNNGWWPLCWAVVEKDNKKTWKWFIQALSQDTGIVDEEDYVIMSDKQKGLQSALGELLPRIEYRKCVQHIYKNFKRHHGSQFLRNKLWVCARASIMATHLAEMYDFKEADPVAYDWIEKNARLVLKRKLSMRVRAVEFQQLQTVKVQEDKLQFQTLH</sequence>
<evidence type="ECO:0000313" key="5">
    <source>
        <dbReference type="Proteomes" id="UP001454036"/>
    </source>
</evidence>